<organism evidence="2 3">
    <name type="scientific">Planoprotostelium fungivorum</name>
    <dbReference type="NCBI Taxonomy" id="1890364"/>
    <lineage>
        <taxon>Eukaryota</taxon>
        <taxon>Amoebozoa</taxon>
        <taxon>Evosea</taxon>
        <taxon>Variosea</taxon>
        <taxon>Cavosteliida</taxon>
        <taxon>Cavosteliaceae</taxon>
        <taxon>Planoprotostelium</taxon>
    </lineage>
</organism>
<dbReference type="InterPro" id="IPR001810">
    <property type="entry name" value="F-box_dom"/>
</dbReference>
<dbReference type="EMBL" id="MDYQ01000152">
    <property type="protein sequence ID" value="PRP80361.1"/>
    <property type="molecule type" value="Genomic_DNA"/>
</dbReference>
<comment type="caution">
    <text evidence="2">The sequence shown here is derived from an EMBL/GenBank/DDBJ whole genome shotgun (WGS) entry which is preliminary data.</text>
</comment>
<evidence type="ECO:0000259" key="1">
    <source>
        <dbReference type="Pfam" id="PF00646"/>
    </source>
</evidence>
<name>A0A2P6N8U1_9EUKA</name>
<dbReference type="CDD" id="cd09917">
    <property type="entry name" value="F-box_SF"/>
    <property type="match status" value="1"/>
</dbReference>
<feature type="domain" description="F-box" evidence="1">
    <location>
        <begin position="4"/>
        <end position="38"/>
    </location>
</feature>
<sequence length="510" mass="59958">MQQHLPDDLWIDIFSFLPLADLCAPCFTSTTLRDAVCHLIHSRLPYPTYWWRHRKQLPVHNMEIAEWWLSNVREPTKLEVLAAARIDQLELIDLFGWDDTHLSLDIKIWQDLDSNVQSMAQGSKRIITACHKRGHLIHQNRSLLHIPVGERPLDMVRWIFELPVEGLPSVDDFFNIMDTARVCFDLASSGQKDTIMMLKQQGYQGAGEAGSIDMIRWLEDNEISHFSQNLSLDKCVGSMDTFRWGLEVKYQQQLSIFHSISTFFKFRNGNTESYMKQSFVLAVQRWVMDYCFNKFGLPPSRVYLEITPDTTFEVLQSAINHKYFTRDTRFPSGLDITVHYLPIIQWMHERQVLHPDLSVNDVATVIELFQLLIRGYGGWTRDSTVIDRTTYLCFTAYDKSDEQVYNVLVNCGVDLNLEALEWLLQRRWKKSEAEVQKWFDREIEDITKEWLEHLNLPSCSYAQMLNYMRDLMRGTEDLSIYEKIVGLDFRSMEWRFMIPTHRSVCTVLHF</sequence>
<evidence type="ECO:0000313" key="2">
    <source>
        <dbReference type="EMBL" id="PRP80361.1"/>
    </source>
</evidence>
<dbReference type="Proteomes" id="UP000241769">
    <property type="component" value="Unassembled WGS sequence"/>
</dbReference>
<keyword evidence="3" id="KW-1185">Reference proteome</keyword>
<reference evidence="2 3" key="1">
    <citation type="journal article" date="2018" name="Genome Biol. Evol.">
        <title>Multiple Roots of Fruiting Body Formation in Amoebozoa.</title>
        <authorList>
            <person name="Hillmann F."/>
            <person name="Forbes G."/>
            <person name="Novohradska S."/>
            <person name="Ferling I."/>
            <person name="Riege K."/>
            <person name="Groth M."/>
            <person name="Westermann M."/>
            <person name="Marz M."/>
            <person name="Spaller T."/>
            <person name="Winckler T."/>
            <person name="Schaap P."/>
            <person name="Glockner G."/>
        </authorList>
    </citation>
    <scope>NUCLEOTIDE SEQUENCE [LARGE SCALE GENOMIC DNA]</scope>
    <source>
        <strain evidence="2 3">Jena</strain>
    </source>
</reference>
<gene>
    <name evidence="2" type="ORF">PROFUN_11930</name>
</gene>
<proteinExistence type="predicted"/>
<dbReference type="InterPro" id="IPR036047">
    <property type="entry name" value="F-box-like_dom_sf"/>
</dbReference>
<dbReference type="AlphaFoldDB" id="A0A2P6N8U1"/>
<protein>
    <recommendedName>
        <fullName evidence="1">F-box domain-containing protein</fullName>
    </recommendedName>
</protein>
<accession>A0A2P6N8U1</accession>
<dbReference type="InParanoid" id="A0A2P6N8U1"/>
<evidence type="ECO:0000313" key="3">
    <source>
        <dbReference type="Proteomes" id="UP000241769"/>
    </source>
</evidence>
<dbReference type="Pfam" id="PF00646">
    <property type="entry name" value="F-box"/>
    <property type="match status" value="1"/>
</dbReference>
<dbReference type="SUPFAM" id="SSF81383">
    <property type="entry name" value="F-box domain"/>
    <property type="match status" value="1"/>
</dbReference>